<proteinExistence type="predicted"/>
<dbReference type="GO" id="GO:0003677">
    <property type="term" value="F:DNA binding"/>
    <property type="evidence" value="ECO:0007669"/>
    <property type="project" value="InterPro"/>
</dbReference>
<name>A0A5J6MXE9_9PROT</name>
<dbReference type="KEGG" id="hadh:FRZ61_13900"/>
<dbReference type="InterPro" id="IPR047650">
    <property type="entry name" value="Transpos_IS110"/>
</dbReference>
<dbReference type="KEGG" id="hadh:FRZ61_52340"/>
<accession>A0A5J6MXE9</accession>
<sequence length="319" mass="35687">MSKSITETAGIDVSKRKLDVALAAGPDRLQASNDPAGYQQIESWLREHGVERVGLEASGHYEAAVAAHLRRVGFCVVLLDPAQVKGFRRFKKKRAKNDKIDARLIAVATADMEPDSIRPAPDERLAPWAEHLTLIEQIGEDISRLKTRRDRYSLPAHKRYLETEITRLSRRRDREIVRLLAKLRRHPDLALKLDLLESIPGLGPLTALSFVLRMPELGRMTRAEAAALVGVAPFDDESGEHTGERHIAGGRKRLRRSIYQAAFSASQRWNPILLALYKRLIAKGKHHKVATVACARKLVEIANAILARATPWQDKAVTP</sequence>
<keyword evidence="11" id="KW-1185">Reference proteome</keyword>
<dbReference type="PANTHER" id="PTHR33055">
    <property type="entry name" value="TRANSPOSASE FOR INSERTION SEQUENCE ELEMENT IS1111A"/>
    <property type="match status" value="1"/>
</dbReference>
<dbReference type="PANTHER" id="PTHR33055:SF3">
    <property type="entry name" value="PUTATIVE TRANSPOSASE FOR IS117-RELATED"/>
    <property type="match status" value="1"/>
</dbReference>
<evidence type="ECO:0000313" key="10">
    <source>
        <dbReference type="EMBL" id="QEX25287.1"/>
    </source>
</evidence>
<protein>
    <submittedName>
        <fullName evidence="5">IS110 family transposase</fullName>
    </submittedName>
</protein>
<dbReference type="Pfam" id="PF02371">
    <property type="entry name" value="Transposase_20"/>
    <property type="match status" value="1"/>
</dbReference>
<dbReference type="NCBIfam" id="NF033542">
    <property type="entry name" value="transpos_IS110"/>
    <property type="match status" value="1"/>
</dbReference>
<dbReference type="EMBL" id="CP042582">
    <property type="protein sequence ID" value="QEX25287.1"/>
    <property type="molecule type" value="Genomic_DNA"/>
</dbReference>
<dbReference type="OrthoDB" id="8261795at2"/>
<dbReference type="Pfam" id="PF01548">
    <property type="entry name" value="DEDD_Tnp_IS110"/>
    <property type="match status" value="1"/>
</dbReference>
<dbReference type="KEGG" id="hadh:FRZ61_17010"/>
<evidence type="ECO:0000313" key="7">
    <source>
        <dbReference type="EMBL" id="QEX22520.1"/>
    </source>
</evidence>
<feature type="domain" description="Transposase IS116/IS110/IS902 C-terminal" evidence="2">
    <location>
        <begin position="194"/>
        <end position="277"/>
    </location>
</feature>
<dbReference type="EMBL" id="CP042582">
    <property type="protein sequence ID" value="QEX22520.1"/>
    <property type="molecule type" value="Genomic_DNA"/>
</dbReference>
<evidence type="ECO:0000313" key="5">
    <source>
        <dbReference type="EMBL" id="QEX21623.1"/>
    </source>
</evidence>
<evidence type="ECO:0000313" key="4">
    <source>
        <dbReference type="EMBL" id="QEX21465.1"/>
    </source>
</evidence>
<reference evidence="5 11" key="1">
    <citation type="submission" date="2019-08" db="EMBL/GenBank/DDBJ databases">
        <title>Hyperibacter terrae gen. nov., sp. nov. and Hyperibacter viscosus sp. nov., two new members in the family Rhodospirillaceae isolated from the rhizosphere of Hypericum perforatum.</title>
        <authorList>
            <person name="Noviana Z."/>
        </authorList>
    </citation>
    <scope>NUCLEOTIDE SEQUENCE [LARGE SCALE GENOMIC DNA]</scope>
    <source>
        <strain evidence="5 11">R5959</strain>
    </source>
</reference>
<evidence type="ECO:0000313" key="8">
    <source>
        <dbReference type="EMBL" id="QEX23075.1"/>
    </source>
</evidence>
<dbReference type="Proteomes" id="UP000325797">
    <property type="component" value="Chromosome"/>
</dbReference>
<evidence type="ECO:0000313" key="9">
    <source>
        <dbReference type="EMBL" id="QEX23225.1"/>
    </source>
</evidence>
<gene>
    <name evidence="5" type="primary">trm19</name>
    <name evidence="3" type="ORF">FRZ61_08900</name>
    <name evidence="4" type="ORF">FRZ61_13900</name>
    <name evidence="5" type="ORF">FRZ61_15520</name>
    <name evidence="6" type="ORF">FRZ61_17010</name>
    <name evidence="7" type="ORF">FRZ61_24520</name>
    <name evidence="8" type="ORF">FRZ61_30100</name>
    <name evidence="9" type="ORF">FRZ61_31610</name>
    <name evidence="10" type="ORF">FRZ61_52340</name>
</gene>
<dbReference type="AlphaFoldDB" id="A0A5J6MXE9"/>
<dbReference type="KEGG" id="hadh:FRZ61_30100"/>
<dbReference type="KEGG" id="hadh:FRZ61_08900"/>
<evidence type="ECO:0000259" key="2">
    <source>
        <dbReference type="Pfam" id="PF02371"/>
    </source>
</evidence>
<dbReference type="EMBL" id="CP042582">
    <property type="protein sequence ID" value="QEX20970.1"/>
    <property type="molecule type" value="Genomic_DNA"/>
</dbReference>
<dbReference type="EMBL" id="CP042582">
    <property type="protein sequence ID" value="QEX21465.1"/>
    <property type="molecule type" value="Genomic_DNA"/>
</dbReference>
<dbReference type="InterPro" id="IPR003346">
    <property type="entry name" value="Transposase_20"/>
</dbReference>
<organism evidence="5 11">
    <name type="scientific">Hypericibacter adhaerens</name>
    <dbReference type="NCBI Taxonomy" id="2602016"/>
    <lineage>
        <taxon>Bacteria</taxon>
        <taxon>Pseudomonadati</taxon>
        <taxon>Pseudomonadota</taxon>
        <taxon>Alphaproteobacteria</taxon>
        <taxon>Rhodospirillales</taxon>
        <taxon>Dongiaceae</taxon>
        <taxon>Hypericibacter</taxon>
    </lineage>
</organism>
<dbReference type="EMBL" id="CP042582">
    <property type="protein sequence ID" value="QEX21772.1"/>
    <property type="molecule type" value="Genomic_DNA"/>
</dbReference>
<evidence type="ECO:0000313" key="6">
    <source>
        <dbReference type="EMBL" id="QEX21772.1"/>
    </source>
</evidence>
<evidence type="ECO:0000259" key="1">
    <source>
        <dbReference type="Pfam" id="PF01548"/>
    </source>
</evidence>
<dbReference type="KEGG" id="hadh:FRZ61_24520"/>
<dbReference type="GO" id="GO:0006313">
    <property type="term" value="P:DNA transposition"/>
    <property type="evidence" value="ECO:0007669"/>
    <property type="project" value="InterPro"/>
</dbReference>
<dbReference type="InterPro" id="IPR002525">
    <property type="entry name" value="Transp_IS110-like_N"/>
</dbReference>
<evidence type="ECO:0000313" key="3">
    <source>
        <dbReference type="EMBL" id="QEX20970.1"/>
    </source>
</evidence>
<dbReference type="GO" id="GO:0004803">
    <property type="term" value="F:transposase activity"/>
    <property type="evidence" value="ECO:0007669"/>
    <property type="project" value="InterPro"/>
</dbReference>
<dbReference type="EMBL" id="CP042582">
    <property type="protein sequence ID" value="QEX23075.1"/>
    <property type="molecule type" value="Genomic_DNA"/>
</dbReference>
<dbReference type="KEGG" id="hadh:FRZ61_31610"/>
<dbReference type="EMBL" id="CP042582">
    <property type="protein sequence ID" value="QEX21623.1"/>
    <property type="molecule type" value="Genomic_DNA"/>
</dbReference>
<dbReference type="EMBL" id="CP042582">
    <property type="protein sequence ID" value="QEX23225.1"/>
    <property type="molecule type" value="Genomic_DNA"/>
</dbReference>
<dbReference type="KEGG" id="hadh:FRZ61_15520"/>
<dbReference type="RefSeq" id="WP_151115166.1">
    <property type="nucleotide sequence ID" value="NZ_CP042582.1"/>
</dbReference>
<feature type="domain" description="Transposase IS110-like N-terminal" evidence="1">
    <location>
        <begin position="9"/>
        <end position="120"/>
    </location>
</feature>
<evidence type="ECO:0000313" key="11">
    <source>
        <dbReference type="Proteomes" id="UP000325797"/>
    </source>
</evidence>